<evidence type="ECO:0008006" key="10">
    <source>
        <dbReference type="Google" id="ProtNLM"/>
    </source>
</evidence>
<accession>A0A840WHV2</accession>
<feature type="transmembrane region" description="Helical" evidence="7">
    <location>
        <begin position="125"/>
        <end position="145"/>
    </location>
</feature>
<dbReference type="Pfam" id="PF03547">
    <property type="entry name" value="Mem_trans"/>
    <property type="match status" value="1"/>
</dbReference>
<evidence type="ECO:0000256" key="2">
    <source>
        <dbReference type="ARBA" id="ARBA00022448"/>
    </source>
</evidence>
<keyword evidence="6 7" id="KW-0472">Membrane</keyword>
<feature type="transmembrane region" description="Helical" evidence="7">
    <location>
        <begin position="193"/>
        <end position="212"/>
    </location>
</feature>
<protein>
    <recommendedName>
        <fullName evidence="10">AEC family transporter</fullName>
    </recommendedName>
</protein>
<feature type="transmembrane region" description="Helical" evidence="7">
    <location>
        <begin position="253"/>
        <end position="274"/>
    </location>
</feature>
<evidence type="ECO:0000256" key="7">
    <source>
        <dbReference type="SAM" id="Phobius"/>
    </source>
</evidence>
<feature type="transmembrane region" description="Helical" evidence="7">
    <location>
        <begin position="286"/>
        <end position="306"/>
    </location>
</feature>
<sequence>MIEVFLQTLPFFMLVGCGYGAAASGFFPQAAVGYLTKFVFFFALSAMLFRFAATLPVTEVFEPQFVMAYLLGTVAVYLLVTMVALIRKRGAAEAAIEAQCGAIGNVGFLAIPMLVALMGPEAAPAVLMVLTVDLIVFGSLIVLIITGSRDGRVSPAILRTMGAGLVRNPMVMSIAAGLIWSIFALPIPAPADSFLTILGAAATPCALFAIGASLAARSAERVTVAIWLSTVKLALHPLAVGVLALFVFDVDPFAAGVMIAAAAMPTAGNVFMIAEHYGVAPQRASSTIFVSTVVSVVTLSAVLVFIGV</sequence>
<dbReference type="AlphaFoldDB" id="A0A840WHV2"/>
<evidence type="ECO:0000256" key="4">
    <source>
        <dbReference type="ARBA" id="ARBA00022692"/>
    </source>
</evidence>
<evidence type="ECO:0000313" key="9">
    <source>
        <dbReference type="Proteomes" id="UP000553766"/>
    </source>
</evidence>
<keyword evidence="4 7" id="KW-0812">Transmembrane</keyword>
<feature type="transmembrane region" description="Helical" evidence="7">
    <location>
        <begin position="65"/>
        <end position="86"/>
    </location>
</feature>
<evidence type="ECO:0000256" key="1">
    <source>
        <dbReference type="ARBA" id="ARBA00004141"/>
    </source>
</evidence>
<evidence type="ECO:0000256" key="6">
    <source>
        <dbReference type="ARBA" id="ARBA00023136"/>
    </source>
</evidence>
<dbReference type="GO" id="GO:0055085">
    <property type="term" value="P:transmembrane transport"/>
    <property type="evidence" value="ECO:0007669"/>
    <property type="project" value="InterPro"/>
</dbReference>
<dbReference type="InterPro" id="IPR004776">
    <property type="entry name" value="Mem_transp_PIN-like"/>
</dbReference>
<keyword evidence="2" id="KW-0813">Transport</keyword>
<keyword evidence="5 7" id="KW-1133">Transmembrane helix</keyword>
<dbReference type="EMBL" id="JACIJS010000002">
    <property type="protein sequence ID" value="MBB5514708.1"/>
    <property type="molecule type" value="Genomic_DNA"/>
</dbReference>
<feature type="transmembrane region" description="Helical" evidence="7">
    <location>
        <begin position="34"/>
        <end position="53"/>
    </location>
</feature>
<name>A0A840WHV2_9RHOB</name>
<gene>
    <name evidence="8" type="ORF">FHS89_000714</name>
</gene>
<dbReference type="GO" id="GO:0016020">
    <property type="term" value="C:membrane"/>
    <property type="evidence" value="ECO:0007669"/>
    <property type="project" value="UniProtKB-SubCell"/>
</dbReference>
<feature type="transmembrane region" description="Helical" evidence="7">
    <location>
        <begin position="165"/>
        <end position="187"/>
    </location>
</feature>
<feature type="transmembrane region" description="Helical" evidence="7">
    <location>
        <begin position="224"/>
        <end position="247"/>
    </location>
</feature>
<proteinExistence type="predicted"/>
<keyword evidence="9" id="KW-1185">Reference proteome</keyword>
<dbReference type="RefSeq" id="WP_184008611.1">
    <property type="nucleotide sequence ID" value="NZ_JACIJS010000002.1"/>
</dbReference>
<evidence type="ECO:0000256" key="5">
    <source>
        <dbReference type="ARBA" id="ARBA00022989"/>
    </source>
</evidence>
<evidence type="ECO:0000313" key="8">
    <source>
        <dbReference type="EMBL" id="MBB5514708.1"/>
    </source>
</evidence>
<comment type="caution">
    <text evidence="8">The sequence shown here is derived from an EMBL/GenBank/DDBJ whole genome shotgun (WGS) entry which is preliminary data.</text>
</comment>
<feature type="transmembrane region" description="Helical" evidence="7">
    <location>
        <begin position="98"/>
        <end position="119"/>
    </location>
</feature>
<dbReference type="Proteomes" id="UP000553766">
    <property type="component" value="Unassembled WGS sequence"/>
</dbReference>
<keyword evidence="3" id="KW-1003">Cell membrane</keyword>
<comment type="subcellular location">
    <subcellularLocation>
        <location evidence="1">Membrane</location>
        <topology evidence="1">Multi-pass membrane protein</topology>
    </subcellularLocation>
</comment>
<feature type="transmembrane region" description="Helical" evidence="7">
    <location>
        <begin position="6"/>
        <end position="27"/>
    </location>
</feature>
<dbReference type="PANTHER" id="PTHR36838:SF3">
    <property type="entry name" value="TRANSPORTER AUXIN EFFLUX CARRIER EC FAMILY"/>
    <property type="match status" value="1"/>
</dbReference>
<reference evidence="8 9" key="1">
    <citation type="submission" date="2020-08" db="EMBL/GenBank/DDBJ databases">
        <title>Genomic Encyclopedia of Type Strains, Phase IV (KMG-IV): sequencing the most valuable type-strain genomes for metagenomic binning, comparative biology and taxonomic classification.</title>
        <authorList>
            <person name="Goeker M."/>
        </authorList>
    </citation>
    <scope>NUCLEOTIDE SEQUENCE [LARGE SCALE GENOMIC DNA]</scope>
    <source>
        <strain evidence="8 9">DSM 103377</strain>
    </source>
</reference>
<evidence type="ECO:0000256" key="3">
    <source>
        <dbReference type="ARBA" id="ARBA00022475"/>
    </source>
</evidence>
<organism evidence="8 9">
    <name type="scientific">Rubricella aquisinus</name>
    <dbReference type="NCBI Taxonomy" id="2028108"/>
    <lineage>
        <taxon>Bacteria</taxon>
        <taxon>Pseudomonadati</taxon>
        <taxon>Pseudomonadota</taxon>
        <taxon>Alphaproteobacteria</taxon>
        <taxon>Rhodobacterales</taxon>
        <taxon>Paracoccaceae</taxon>
        <taxon>Rubricella</taxon>
    </lineage>
</organism>
<dbReference type="PANTHER" id="PTHR36838">
    <property type="entry name" value="AUXIN EFFLUX CARRIER FAMILY PROTEIN"/>
    <property type="match status" value="1"/>
</dbReference>